<feature type="domain" description="HMA" evidence="16">
    <location>
        <begin position="93"/>
        <end position="158"/>
    </location>
</feature>
<dbReference type="Pfam" id="PF00122">
    <property type="entry name" value="E1-E2_ATPase"/>
    <property type="match status" value="1"/>
</dbReference>
<dbReference type="Pfam" id="PF12156">
    <property type="entry name" value="ATPase-cat_bd"/>
    <property type="match status" value="1"/>
</dbReference>
<comment type="similarity">
    <text evidence="2 15">Belongs to the cation transport ATPase (P-type) (TC 3.A.3) family. Type IB subfamily.</text>
</comment>
<keyword evidence="6 15" id="KW-0812">Transmembrane</keyword>
<feature type="transmembrane region" description="Helical" evidence="15">
    <location>
        <begin position="176"/>
        <end position="197"/>
    </location>
</feature>
<dbReference type="Pfam" id="PF00403">
    <property type="entry name" value="HMA"/>
    <property type="match status" value="1"/>
</dbReference>
<comment type="subcellular location">
    <subcellularLocation>
        <location evidence="1">Cell membrane</location>
        <topology evidence="1">Multi-pass membrane protein</topology>
    </subcellularLocation>
</comment>
<dbReference type="InterPro" id="IPR036412">
    <property type="entry name" value="HAD-like_sf"/>
</dbReference>
<dbReference type="InterPro" id="IPR023298">
    <property type="entry name" value="ATPase_P-typ_TM_dom_sf"/>
</dbReference>
<accession>A0ABV7ZYS0</accession>
<reference evidence="18" key="1">
    <citation type="journal article" date="2019" name="Int. J. Syst. Evol. Microbiol.">
        <title>The Global Catalogue of Microorganisms (GCM) 10K type strain sequencing project: providing services to taxonomists for standard genome sequencing and annotation.</title>
        <authorList>
            <consortium name="The Broad Institute Genomics Platform"/>
            <consortium name="The Broad Institute Genome Sequencing Center for Infectious Disease"/>
            <person name="Wu L."/>
            <person name="Ma J."/>
        </authorList>
    </citation>
    <scope>NUCLEOTIDE SEQUENCE [LARGE SCALE GENOMIC DNA]</scope>
    <source>
        <strain evidence="18">IBRC 10765</strain>
    </source>
</reference>
<evidence type="ECO:0000313" key="18">
    <source>
        <dbReference type="Proteomes" id="UP001595617"/>
    </source>
</evidence>
<keyword evidence="9 15" id="KW-0067">ATP-binding</keyword>
<evidence type="ECO:0000256" key="7">
    <source>
        <dbReference type="ARBA" id="ARBA00022723"/>
    </source>
</evidence>
<sequence length="804" mass="87498">MTDQRGQCYHCQLPLGQQQVPGVLPNGDAVAFCCTGCQAAAESIYAAGLDDFYQWRANPRPIRTLTTQERQQIEQLDNAQVQARFIVESADECSATLQVEGITCAACVSLIERHLLQQEGVISAQVNQSTQRLRLAWRAGASLSALAQRMAELGYLLKPYVASLAQQEQDREQRQFMLRLIAAGVGSMQVMMNAIVLYTGNIDPTTELIVRWASLILTLPVISYAAWPFYVHAWNDVRHGRLGMDVPVAIAILLTFAASVIATLTHSGEVYFESLCMFTFFLLLGRFLEFRSRRALADSGNALDDLIPAFVHVEQADGSVQPTAVNELKPGQRVHLLPGECLPVDGRLCSRQAEVDESSTTGEHRPRALIKGDKLLAGSINLGQPMVLEVTHRVGDSALSTLQRLLARAQAEKPRLIQITDRLAQQFVALILLLAAVSYTAWLFIDADRAFWIAISVLVVTCPCALSLAAPTVLTVANDRLRRAGFLITRGHVLTTLSRVDQIWFDKTGTLTEGKYSLGEQQVHPAAPALSTALAVAAALERPSEHPIASAFTDIAPAWFDWQNWAWLPNEGVTGERSGHHYQLSTYLPADDSLANEHAAEPAIPQQWIRLHVDRIPWLDMQLVDAVRADAAVALTELEQLGVRPGVLSGDPSPHVAWVARQVGSAVPEMTVLNGATADTKLALLQSMQADNHVVAMVGDGLNDAAALGGADVSVAMANGTDWSKQQADALILNGRLETLPLAVRVARRAAQITRQNVQWATVYNVVAIPLAGMGWVTPWMAAIGMSASSLIVVLNALRVRRIA</sequence>
<evidence type="ECO:0000256" key="10">
    <source>
        <dbReference type="ARBA" id="ARBA00022842"/>
    </source>
</evidence>
<keyword evidence="4 15" id="KW-1003">Cell membrane</keyword>
<dbReference type="Gene3D" id="3.40.1110.10">
    <property type="entry name" value="Calcium-transporting ATPase, cytoplasmic domain N"/>
    <property type="match status" value="1"/>
</dbReference>
<evidence type="ECO:0000256" key="11">
    <source>
        <dbReference type="ARBA" id="ARBA00022967"/>
    </source>
</evidence>
<feature type="transmembrane region" description="Helical" evidence="15">
    <location>
        <begin position="242"/>
        <end position="264"/>
    </location>
</feature>
<name>A0ABV7ZYS0_9GAMM</name>
<keyword evidence="7 15" id="KW-0479">Metal-binding</keyword>
<dbReference type="PROSITE" id="PS00154">
    <property type="entry name" value="ATPASE_E1_E2"/>
    <property type="match status" value="1"/>
</dbReference>
<dbReference type="InterPro" id="IPR059000">
    <property type="entry name" value="ATPase_P-type_domA"/>
</dbReference>
<feature type="transmembrane region" description="Helical" evidence="15">
    <location>
        <begin position="209"/>
        <end position="230"/>
    </location>
</feature>
<dbReference type="Gene3D" id="3.30.70.100">
    <property type="match status" value="1"/>
</dbReference>
<keyword evidence="14 15" id="KW-0472">Membrane</keyword>
<evidence type="ECO:0000256" key="4">
    <source>
        <dbReference type="ARBA" id="ARBA00022475"/>
    </source>
</evidence>
<dbReference type="SUPFAM" id="SSF81653">
    <property type="entry name" value="Calcium ATPase, transduction domain A"/>
    <property type="match status" value="1"/>
</dbReference>
<evidence type="ECO:0000256" key="12">
    <source>
        <dbReference type="ARBA" id="ARBA00022989"/>
    </source>
</evidence>
<keyword evidence="3" id="KW-0813">Transport</keyword>
<dbReference type="Gene3D" id="3.40.50.1000">
    <property type="entry name" value="HAD superfamily/HAD-like"/>
    <property type="match status" value="1"/>
</dbReference>
<evidence type="ECO:0000259" key="16">
    <source>
        <dbReference type="PROSITE" id="PS50846"/>
    </source>
</evidence>
<dbReference type="Pfam" id="PF00702">
    <property type="entry name" value="Hydrolase"/>
    <property type="match status" value="1"/>
</dbReference>
<evidence type="ECO:0000256" key="9">
    <source>
        <dbReference type="ARBA" id="ARBA00022840"/>
    </source>
</evidence>
<dbReference type="SUPFAM" id="SSF81665">
    <property type="entry name" value="Calcium ATPase, transmembrane domain M"/>
    <property type="match status" value="1"/>
</dbReference>
<dbReference type="InterPro" id="IPR008250">
    <property type="entry name" value="ATPase_P-typ_transduc_dom_A_sf"/>
</dbReference>
<dbReference type="PRINTS" id="PR00119">
    <property type="entry name" value="CATATPASE"/>
</dbReference>
<dbReference type="InterPro" id="IPR018303">
    <property type="entry name" value="ATPase_P-typ_P_site"/>
</dbReference>
<dbReference type="SUPFAM" id="SSF55008">
    <property type="entry name" value="HMA, heavy metal-associated domain"/>
    <property type="match status" value="1"/>
</dbReference>
<dbReference type="EMBL" id="JBHRYR010000002">
    <property type="protein sequence ID" value="MFC3852496.1"/>
    <property type="molecule type" value="Genomic_DNA"/>
</dbReference>
<keyword evidence="10" id="KW-0460">Magnesium</keyword>
<evidence type="ECO:0000256" key="6">
    <source>
        <dbReference type="ARBA" id="ARBA00022692"/>
    </source>
</evidence>
<keyword evidence="11" id="KW-1278">Translocase</keyword>
<feature type="transmembrane region" description="Helical" evidence="15">
    <location>
        <begin position="423"/>
        <end position="445"/>
    </location>
</feature>
<keyword evidence="12 15" id="KW-1133">Transmembrane helix</keyword>
<dbReference type="InterPro" id="IPR021993">
    <property type="entry name" value="ATPase-cat-bd"/>
</dbReference>
<evidence type="ECO:0000256" key="14">
    <source>
        <dbReference type="ARBA" id="ARBA00023136"/>
    </source>
</evidence>
<dbReference type="InterPro" id="IPR027256">
    <property type="entry name" value="P-typ_ATPase_IB"/>
</dbReference>
<evidence type="ECO:0000256" key="8">
    <source>
        <dbReference type="ARBA" id="ARBA00022741"/>
    </source>
</evidence>
<keyword evidence="8 15" id="KW-0547">Nucleotide-binding</keyword>
<dbReference type="PANTHER" id="PTHR43520:SF5">
    <property type="entry name" value="CATION-TRANSPORTING P-TYPE ATPASE-RELATED"/>
    <property type="match status" value="1"/>
</dbReference>
<dbReference type="Proteomes" id="UP001595617">
    <property type="component" value="Unassembled WGS sequence"/>
</dbReference>
<dbReference type="InterPro" id="IPR023299">
    <property type="entry name" value="ATPase_P-typ_cyto_dom_N"/>
</dbReference>
<comment type="caution">
    <text evidence="17">The sequence shown here is derived from an EMBL/GenBank/DDBJ whole genome shotgun (WGS) entry which is preliminary data.</text>
</comment>
<dbReference type="SUPFAM" id="SSF56784">
    <property type="entry name" value="HAD-like"/>
    <property type="match status" value="1"/>
</dbReference>
<organism evidence="17 18">
    <name type="scientific">Saccharospirillum mangrovi</name>
    <dbReference type="NCBI Taxonomy" id="2161747"/>
    <lineage>
        <taxon>Bacteria</taxon>
        <taxon>Pseudomonadati</taxon>
        <taxon>Pseudomonadota</taxon>
        <taxon>Gammaproteobacteria</taxon>
        <taxon>Oceanospirillales</taxon>
        <taxon>Saccharospirillaceae</taxon>
        <taxon>Saccharospirillum</taxon>
    </lineage>
</organism>
<keyword evidence="13" id="KW-0406">Ion transport</keyword>
<feature type="transmembrane region" description="Helical" evidence="15">
    <location>
        <begin position="451"/>
        <end position="477"/>
    </location>
</feature>
<dbReference type="PROSITE" id="PS50846">
    <property type="entry name" value="HMA_2"/>
    <property type="match status" value="1"/>
</dbReference>
<gene>
    <name evidence="17" type="ORF">ACFOOG_06575</name>
</gene>
<dbReference type="RefSeq" id="WP_380694681.1">
    <property type="nucleotide sequence ID" value="NZ_JBHRYR010000002.1"/>
</dbReference>
<dbReference type="Gene3D" id="2.70.150.10">
    <property type="entry name" value="Calcium-transporting ATPase, cytoplasmic transduction domain A"/>
    <property type="match status" value="1"/>
</dbReference>
<dbReference type="InterPro" id="IPR023214">
    <property type="entry name" value="HAD_sf"/>
</dbReference>
<protein>
    <submittedName>
        <fullName evidence="17">Heavy metal translocating P-type ATPase</fullName>
    </submittedName>
</protein>
<keyword evidence="18" id="KW-1185">Reference proteome</keyword>
<evidence type="ECO:0000256" key="13">
    <source>
        <dbReference type="ARBA" id="ARBA00023065"/>
    </source>
</evidence>
<feature type="transmembrane region" description="Helical" evidence="15">
    <location>
        <begin position="270"/>
        <end position="288"/>
    </location>
</feature>
<proteinExistence type="inferred from homology"/>
<evidence type="ECO:0000256" key="15">
    <source>
        <dbReference type="RuleBase" id="RU362081"/>
    </source>
</evidence>
<dbReference type="PANTHER" id="PTHR43520">
    <property type="entry name" value="ATP7, ISOFORM B"/>
    <property type="match status" value="1"/>
</dbReference>
<dbReference type="CDD" id="cd00371">
    <property type="entry name" value="HMA"/>
    <property type="match status" value="1"/>
</dbReference>
<evidence type="ECO:0000256" key="1">
    <source>
        <dbReference type="ARBA" id="ARBA00004651"/>
    </source>
</evidence>
<evidence type="ECO:0000313" key="17">
    <source>
        <dbReference type="EMBL" id="MFC3852496.1"/>
    </source>
</evidence>
<keyword evidence="5" id="KW-0597">Phosphoprotein</keyword>
<dbReference type="InterPro" id="IPR001757">
    <property type="entry name" value="P_typ_ATPase"/>
</dbReference>
<dbReference type="InterPro" id="IPR006121">
    <property type="entry name" value="HMA_dom"/>
</dbReference>
<evidence type="ECO:0000256" key="5">
    <source>
        <dbReference type="ARBA" id="ARBA00022553"/>
    </source>
</evidence>
<evidence type="ECO:0000256" key="2">
    <source>
        <dbReference type="ARBA" id="ARBA00006024"/>
    </source>
</evidence>
<dbReference type="NCBIfam" id="TIGR01494">
    <property type="entry name" value="ATPase_P-type"/>
    <property type="match status" value="2"/>
</dbReference>
<dbReference type="InterPro" id="IPR036163">
    <property type="entry name" value="HMA_dom_sf"/>
</dbReference>
<feature type="transmembrane region" description="Helical" evidence="15">
    <location>
        <begin position="758"/>
        <end position="774"/>
    </location>
</feature>
<evidence type="ECO:0000256" key="3">
    <source>
        <dbReference type="ARBA" id="ARBA00022448"/>
    </source>
</evidence>
<feature type="transmembrane region" description="Helical" evidence="15">
    <location>
        <begin position="780"/>
        <end position="798"/>
    </location>
</feature>
<dbReference type="NCBIfam" id="TIGR01525">
    <property type="entry name" value="ATPase-IB_hvy"/>
    <property type="match status" value="1"/>
</dbReference>